<evidence type="ECO:0000259" key="7">
    <source>
        <dbReference type="PROSITE" id="PS51900"/>
    </source>
</evidence>
<evidence type="ECO:0000256" key="3">
    <source>
        <dbReference type="ARBA" id="ARBA00023125"/>
    </source>
</evidence>
<sequence>NTYKIRGNQLETIKEKIGRMLLIEVSTRHIAEFLETWIAEGKNTMAGAMRSVLSDMFREAIVRGHIAHNPVEPTRSPKIEVARDRLRLDVYNKIREAAEQLPAWFPLAMDLALVTGQRREDLSCMKFSHIIDERLYVKQIKTGMKIALPLSLNLPSQGLRLSTVIERCRLVSRSEYLISAGIRKNSPEGSIHPDGLTKKFVAARKLTRLMFSDSPPTFHEIRSLAGRLYKDEYGEEFAQKLLGHTSDKTTKIYLDERDTKAYVML</sequence>
<evidence type="ECO:0000313" key="8">
    <source>
        <dbReference type="EMBL" id="HAG4653004.1"/>
    </source>
</evidence>
<feature type="domain" description="Tyr recombinase" evidence="6">
    <location>
        <begin position="81"/>
        <end position="265"/>
    </location>
</feature>
<dbReference type="PANTHER" id="PTHR30629:SF2">
    <property type="entry name" value="PROPHAGE INTEGRASE INTS-RELATED"/>
    <property type="match status" value="1"/>
</dbReference>
<dbReference type="InterPro" id="IPR053876">
    <property type="entry name" value="Phage_int_M"/>
</dbReference>
<dbReference type="PROSITE" id="PS51900">
    <property type="entry name" value="CB"/>
    <property type="match status" value="1"/>
</dbReference>
<comment type="caution">
    <text evidence="8">The sequence shown here is derived from an EMBL/GenBank/DDBJ whole genome shotgun (WGS) entry which is preliminary data.</text>
</comment>
<dbReference type="SUPFAM" id="SSF56349">
    <property type="entry name" value="DNA breaking-rejoining enzymes"/>
    <property type="match status" value="1"/>
</dbReference>
<dbReference type="GO" id="GO:0003677">
    <property type="term" value="F:DNA binding"/>
    <property type="evidence" value="ECO:0007669"/>
    <property type="project" value="UniProtKB-UniRule"/>
</dbReference>
<dbReference type="InterPro" id="IPR002104">
    <property type="entry name" value="Integrase_catalytic"/>
</dbReference>
<organism evidence="8">
    <name type="scientific">Salmonella enterica</name>
    <name type="common">Salmonella choleraesuis</name>
    <dbReference type="NCBI Taxonomy" id="28901"/>
    <lineage>
        <taxon>Bacteria</taxon>
        <taxon>Pseudomonadati</taxon>
        <taxon>Pseudomonadota</taxon>
        <taxon>Gammaproteobacteria</taxon>
        <taxon>Enterobacterales</taxon>
        <taxon>Enterobacteriaceae</taxon>
        <taxon>Salmonella</taxon>
    </lineage>
</organism>
<reference evidence="8" key="2">
    <citation type="submission" date="2020-02" db="EMBL/GenBank/DDBJ databases">
        <authorList>
            <consortium name="NCBI Pathogen Detection Project"/>
        </authorList>
    </citation>
    <scope>NUCLEOTIDE SEQUENCE</scope>
    <source>
        <strain evidence="8">MA.BM_SE06/8</strain>
    </source>
</reference>
<dbReference type="AlphaFoldDB" id="A0A763VY81"/>
<dbReference type="PROSITE" id="PS51898">
    <property type="entry name" value="TYR_RECOMBINASE"/>
    <property type="match status" value="1"/>
</dbReference>
<feature type="non-terminal residue" evidence="8">
    <location>
        <position position="1"/>
    </location>
</feature>
<dbReference type="InterPro" id="IPR050808">
    <property type="entry name" value="Phage_Integrase"/>
</dbReference>
<accession>A0A763VY81</accession>
<dbReference type="Pfam" id="PF22022">
    <property type="entry name" value="Phage_int_M"/>
    <property type="match status" value="1"/>
</dbReference>
<dbReference type="InterPro" id="IPR010998">
    <property type="entry name" value="Integrase_recombinase_N"/>
</dbReference>
<dbReference type="InterPro" id="IPR011010">
    <property type="entry name" value="DNA_brk_join_enz"/>
</dbReference>
<comment type="similarity">
    <text evidence="1">Belongs to the 'phage' integrase family.</text>
</comment>
<dbReference type="InterPro" id="IPR044068">
    <property type="entry name" value="CB"/>
</dbReference>
<keyword evidence="4" id="KW-0233">DNA recombination</keyword>
<dbReference type="Gene3D" id="1.10.443.10">
    <property type="entry name" value="Intergrase catalytic core"/>
    <property type="match status" value="1"/>
</dbReference>
<protein>
    <submittedName>
        <fullName evidence="8">Tyrosine-type recombinase/integrase</fullName>
    </submittedName>
</protein>
<dbReference type="Pfam" id="PF00589">
    <property type="entry name" value="Phage_integrase"/>
    <property type="match status" value="1"/>
</dbReference>
<evidence type="ECO:0000259" key="6">
    <source>
        <dbReference type="PROSITE" id="PS51898"/>
    </source>
</evidence>
<proteinExistence type="inferred from homology"/>
<dbReference type="Gene3D" id="1.10.150.130">
    <property type="match status" value="1"/>
</dbReference>
<dbReference type="GO" id="GO:0006310">
    <property type="term" value="P:DNA recombination"/>
    <property type="evidence" value="ECO:0007669"/>
    <property type="project" value="UniProtKB-KW"/>
</dbReference>
<gene>
    <name evidence="8" type="ORF">G8382_002908</name>
</gene>
<evidence type="ECO:0000256" key="4">
    <source>
        <dbReference type="ARBA" id="ARBA00023172"/>
    </source>
</evidence>
<evidence type="ECO:0000256" key="5">
    <source>
        <dbReference type="PROSITE-ProRule" id="PRU01248"/>
    </source>
</evidence>
<dbReference type="GO" id="GO:0015074">
    <property type="term" value="P:DNA integration"/>
    <property type="evidence" value="ECO:0007669"/>
    <property type="project" value="UniProtKB-KW"/>
</dbReference>
<evidence type="ECO:0000256" key="1">
    <source>
        <dbReference type="ARBA" id="ARBA00008857"/>
    </source>
</evidence>
<keyword evidence="3 5" id="KW-0238">DNA-binding</keyword>
<dbReference type="EMBL" id="DAAYKZ010000010">
    <property type="protein sequence ID" value="HAG4653004.1"/>
    <property type="molecule type" value="Genomic_DNA"/>
</dbReference>
<evidence type="ECO:0000256" key="2">
    <source>
        <dbReference type="ARBA" id="ARBA00022908"/>
    </source>
</evidence>
<keyword evidence="2" id="KW-0229">DNA integration</keyword>
<name>A0A763VY81_SALER</name>
<dbReference type="InterPro" id="IPR013762">
    <property type="entry name" value="Integrase-like_cat_sf"/>
</dbReference>
<reference evidence="8" key="1">
    <citation type="journal article" date="2018" name="Genome Biol.">
        <title>SKESA: strategic k-mer extension for scrupulous assemblies.</title>
        <authorList>
            <person name="Souvorov A."/>
            <person name="Agarwala R."/>
            <person name="Lipman D.J."/>
        </authorList>
    </citation>
    <scope>NUCLEOTIDE SEQUENCE</scope>
    <source>
        <strain evidence="8">MA.BM_SE06/8</strain>
    </source>
</reference>
<dbReference type="PANTHER" id="PTHR30629">
    <property type="entry name" value="PROPHAGE INTEGRASE"/>
    <property type="match status" value="1"/>
</dbReference>
<feature type="domain" description="Core-binding (CB)" evidence="7">
    <location>
        <begin position="1"/>
        <end position="61"/>
    </location>
</feature>